<proteinExistence type="inferred from homology"/>
<dbReference type="InterPro" id="IPR036568">
    <property type="entry name" value="GGCT-like_sf"/>
</dbReference>
<evidence type="ECO:0000313" key="5">
    <source>
        <dbReference type="RefSeq" id="XP_015179801.1"/>
    </source>
</evidence>
<feature type="domain" description="Gamma-glutamylcyclotransferase AIG2-like" evidence="3">
    <location>
        <begin position="41"/>
        <end position="176"/>
    </location>
</feature>
<evidence type="ECO:0000313" key="4">
    <source>
        <dbReference type="Proteomes" id="UP000694924"/>
    </source>
</evidence>
<dbReference type="RefSeq" id="XP_015179801.1">
    <property type="nucleotide sequence ID" value="XM_015324315.1"/>
</dbReference>
<gene>
    <name evidence="5" type="primary">LOC107068170</name>
</gene>
<reference evidence="5" key="1">
    <citation type="submission" date="2025-08" db="UniProtKB">
        <authorList>
            <consortium name="RefSeq"/>
        </authorList>
    </citation>
    <scope>IDENTIFICATION</scope>
    <source>
        <tissue evidence="5">Whole body</tissue>
    </source>
</reference>
<dbReference type="Pfam" id="PF06094">
    <property type="entry name" value="GGACT"/>
    <property type="match status" value="1"/>
</dbReference>
<name>A0ABM1IHW4_POLDO</name>
<accession>A0ABM1IHW4</accession>
<evidence type="ECO:0000256" key="2">
    <source>
        <dbReference type="RuleBase" id="RU367036"/>
    </source>
</evidence>
<dbReference type="InterPro" id="IPR013024">
    <property type="entry name" value="GGCT-like"/>
</dbReference>
<comment type="similarity">
    <text evidence="1 2">Belongs to the gamma-glutamylcyclotransferase family.</text>
</comment>
<evidence type="ECO:0000259" key="3">
    <source>
        <dbReference type="Pfam" id="PF06094"/>
    </source>
</evidence>
<keyword evidence="4" id="KW-1185">Reference proteome</keyword>
<sequence>MIFRIASTVLLTSITVLEFSTIFNYATNYSKLLNENPLHRIFVYGTLKRGEPNHKLIQDKANGYAKFLGIAKTTSSYPLIIATKYNIPFLLKKPGVGHHVMGEIYDVDSKMLTKLDELEEHPNFYKRTEEDVLMAPEFKLKHNKNIEEVGMLTKAWIYFLPKFKSSLLEIPMYESYSNEGNHGLKYGENDETTATIEDVL</sequence>
<dbReference type="InterPro" id="IPR009288">
    <property type="entry name" value="AIG2-like_dom"/>
</dbReference>
<dbReference type="Gene3D" id="3.10.490.10">
    <property type="entry name" value="Gamma-glutamyl cyclotransferase-like"/>
    <property type="match status" value="1"/>
</dbReference>
<organism evidence="4 5">
    <name type="scientific">Polistes dominula</name>
    <name type="common">European paper wasp</name>
    <name type="synonym">Vespa dominula</name>
    <dbReference type="NCBI Taxonomy" id="743375"/>
    <lineage>
        <taxon>Eukaryota</taxon>
        <taxon>Metazoa</taxon>
        <taxon>Ecdysozoa</taxon>
        <taxon>Arthropoda</taxon>
        <taxon>Hexapoda</taxon>
        <taxon>Insecta</taxon>
        <taxon>Pterygota</taxon>
        <taxon>Neoptera</taxon>
        <taxon>Endopterygota</taxon>
        <taxon>Hymenoptera</taxon>
        <taxon>Apocrita</taxon>
        <taxon>Aculeata</taxon>
        <taxon>Vespoidea</taxon>
        <taxon>Vespidae</taxon>
        <taxon>Polistinae</taxon>
        <taxon>Polistini</taxon>
        <taxon>Polistes</taxon>
    </lineage>
</organism>
<dbReference type="PANTHER" id="PTHR12510">
    <property type="entry name" value="TROPONIN C-AKIN-1 PROTEIN"/>
    <property type="match status" value="1"/>
</dbReference>
<dbReference type="CDD" id="cd06661">
    <property type="entry name" value="GGCT_like"/>
    <property type="match status" value="1"/>
</dbReference>
<dbReference type="PANTHER" id="PTHR12510:SF4">
    <property type="entry name" value="GAMMA-GLUTAMYLAMINECYCLOTRANSFERASE"/>
    <property type="match status" value="1"/>
</dbReference>
<dbReference type="InterPro" id="IPR039126">
    <property type="entry name" value="GGACT"/>
</dbReference>
<dbReference type="SUPFAM" id="SSF110857">
    <property type="entry name" value="Gamma-glutamyl cyclotransferase-like"/>
    <property type="match status" value="1"/>
</dbReference>
<protein>
    <recommendedName>
        <fullName evidence="2">Gamma-glutamylcyclotransferase family protein</fullName>
    </recommendedName>
</protein>
<dbReference type="GeneID" id="107068170"/>
<evidence type="ECO:0000256" key="1">
    <source>
        <dbReference type="ARBA" id="ARBA00008861"/>
    </source>
</evidence>
<dbReference type="Proteomes" id="UP000694924">
    <property type="component" value="Unplaced"/>
</dbReference>